<dbReference type="KEGG" id="vg:19487172"/>
<accession>X5L100</accession>
<evidence type="ECO:0000313" key="2">
    <source>
        <dbReference type="EMBL" id="CDN96860.1"/>
    </source>
</evidence>
<reference evidence="3" key="1">
    <citation type="journal article" date="2015" name="PLoS ONE">
        <title>Investigation of a Large Collection of Pseudomonas aeruginosa Bacteriophages Collected from a Single Environmental Source in Abidjan, Cote d'Ivoire.</title>
        <authorList>
            <person name="Essoh C."/>
            <person name="Latino L."/>
            <person name="Midoux C."/>
            <person name="Blouin Y."/>
            <person name="Loukou G."/>
            <person name="Nguetta S.P."/>
            <person name="Lathro S."/>
            <person name="Cablanmian A."/>
            <person name="Kouassi A.K."/>
            <person name="Vergnaud G."/>
            <person name="Pourcel C."/>
        </authorList>
    </citation>
    <scope>NUCLEOTIDE SEQUENCE [LARGE SCALE GENOMIC DNA]</scope>
</reference>
<evidence type="ECO:0000313" key="3">
    <source>
        <dbReference type="Proteomes" id="UP000019788"/>
    </source>
</evidence>
<name>X5L100_9CAUD</name>
<evidence type="ECO:0000256" key="1">
    <source>
        <dbReference type="SAM" id="MobiDB-lite"/>
    </source>
</evidence>
<keyword evidence="3" id="KW-1185">Reference proteome</keyword>
<feature type="region of interest" description="Disordered" evidence="1">
    <location>
        <begin position="123"/>
        <end position="170"/>
    </location>
</feature>
<dbReference type="GeneID" id="19487172"/>
<protein>
    <submittedName>
        <fullName evidence="2">Uncharacterized protein</fullName>
    </submittedName>
</protein>
<feature type="compositionally biased region" description="Basic and acidic residues" evidence="1">
    <location>
        <begin position="152"/>
        <end position="170"/>
    </location>
</feature>
<dbReference type="Proteomes" id="UP000019788">
    <property type="component" value="Segment"/>
</dbReference>
<organism evidence="2 3">
    <name type="scientific">Pseudomonas phage vB_PaeP_C2-10_Ab09</name>
    <dbReference type="NCBI Taxonomy" id="1476391"/>
    <lineage>
        <taxon>Viruses</taxon>
        <taxon>Duplodnaviria</taxon>
        <taxon>Heunggongvirae</taxon>
        <taxon>Uroviricota</taxon>
        <taxon>Caudoviricetes</taxon>
        <taxon>Schitoviridae</taxon>
        <taxon>Migulavirinae</taxon>
        <taxon>Litunavirus</taxon>
        <taxon>Litunavirus Ab09</taxon>
    </lineage>
</organism>
<sequence length="170" mass="18787">MRSSRSRTVEIMQFILKPDMQVDIPGRERVSKVSVSGTKLTVDGEEHDFSPFIGGGYLPPQAYIGRTPFQDIHYEDGNLFIRYIHQVTLEIFDAQESIIEPFLVTEDGPVEMPFDFYRLERLPEPEGTGNVEVSGGAQGGEEPPSDSLSVGERTDSDRTGSSGDGERGDS</sequence>
<dbReference type="EMBL" id="HG962375">
    <property type="protein sequence ID" value="CDN96860.1"/>
    <property type="molecule type" value="Genomic_DNA"/>
</dbReference>
<gene>
    <name evidence="2" type="primary">ORF47</name>
</gene>
<dbReference type="RefSeq" id="YP_009031824.1">
    <property type="nucleotide sequence ID" value="NC_024140.1"/>
</dbReference>
<proteinExistence type="predicted"/>